<reference evidence="5" key="1">
    <citation type="submission" date="2016-11" db="UniProtKB">
        <authorList>
            <consortium name="WormBaseParasite"/>
        </authorList>
    </citation>
    <scope>IDENTIFICATION</scope>
</reference>
<name>A0A1I7RY33_BURXY</name>
<dbReference type="EMBL" id="CAJFCV020000001">
    <property type="protein sequence ID" value="CAG9085231.1"/>
    <property type="molecule type" value="Genomic_DNA"/>
</dbReference>
<sequence length="73" mass="8547">MKNTKKRVRRSNLPATPIFLRLARTGPSQEPHTRPDYECRIRVLELGRLQYDGTGFDVVSIEEERPFELEFGK</sequence>
<evidence type="ECO:0000313" key="1">
    <source>
        <dbReference type="EMBL" id="CAD5209850.1"/>
    </source>
</evidence>
<evidence type="ECO:0000313" key="2">
    <source>
        <dbReference type="EMBL" id="CAG9085231.1"/>
    </source>
</evidence>
<organism evidence="3 5">
    <name type="scientific">Bursaphelenchus xylophilus</name>
    <name type="common">Pinewood nematode worm</name>
    <name type="synonym">Aphelenchoides xylophilus</name>
    <dbReference type="NCBI Taxonomy" id="6326"/>
    <lineage>
        <taxon>Eukaryota</taxon>
        <taxon>Metazoa</taxon>
        <taxon>Ecdysozoa</taxon>
        <taxon>Nematoda</taxon>
        <taxon>Chromadorea</taxon>
        <taxon>Rhabditida</taxon>
        <taxon>Tylenchina</taxon>
        <taxon>Tylenchomorpha</taxon>
        <taxon>Aphelenchoidea</taxon>
        <taxon>Aphelenchoididae</taxon>
        <taxon>Bursaphelenchus</taxon>
    </lineage>
</organism>
<accession>A0A1I7RY33</accession>
<proteinExistence type="predicted"/>
<protein>
    <submittedName>
        <fullName evidence="1">(pine wood nematode) hypothetical protein</fullName>
    </submittedName>
</protein>
<evidence type="ECO:0000313" key="4">
    <source>
        <dbReference type="Proteomes" id="UP000659654"/>
    </source>
</evidence>
<dbReference type="WBParaSite" id="BXY_0565000.1">
    <property type="protein sequence ID" value="BXY_0565000.1"/>
    <property type="gene ID" value="BXY_0565000"/>
</dbReference>
<reference evidence="2" key="2">
    <citation type="submission" date="2020-08" db="EMBL/GenBank/DDBJ databases">
        <authorList>
            <person name="Kikuchi T."/>
        </authorList>
    </citation>
    <scope>NUCLEOTIDE SEQUENCE</scope>
    <source>
        <strain evidence="1">Ka4C1</strain>
    </source>
</reference>
<dbReference type="EMBL" id="CAJFDI010000001">
    <property type="protein sequence ID" value="CAD5209850.1"/>
    <property type="molecule type" value="Genomic_DNA"/>
</dbReference>
<dbReference type="Proteomes" id="UP000095284">
    <property type="component" value="Unplaced"/>
</dbReference>
<keyword evidence="4" id="KW-1185">Reference proteome</keyword>
<evidence type="ECO:0000313" key="5">
    <source>
        <dbReference type="WBParaSite" id="BXY_0565000.1"/>
    </source>
</evidence>
<evidence type="ECO:0000313" key="3">
    <source>
        <dbReference type="Proteomes" id="UP000095284"/>
    </source>
</evidence>
<dbReference type="AlphaFoldDB" id="A0A1I7RY33"/>
<dbReference type="Proteomes" id="UP000659654">
    <property type="component" value="Unassembled WGS sequence"/>
</dbReference>
<dbReference type="Proteomes" id="UP000582659">
    <property type="component" value="Unassembled WGS sequence"/>
</dbReference>
<gene>
    <name evidence="1" type="ORF">BXYJ_LOCUS1641</name>
</gene>